<name>A0ACC0LNX8_RHOML</name>
<organism evidence="1 2">
    <name type="scientific">Rhododendron molle</name>
    <name type="common">Chinese azalea</name>
    <name type="synonym">Azalea mollis</name>
    <dbReference type="NCBI Taxonomy" id="49168"/>
    <lineage>
        <taxon>Eukaryota</taxon>
        <taxon>Viridiplantae</taxon>
        <taxon>Streptophyta</taxon>
        <taxon>Embryophyta</taxon>
        <taxon>Tracheophyta</taxon>
        <taxon>Spermatophyta</taxon>
        <taxon>Magnoliopsida</taxon>
        <taxon>eudicotyledons</taxon>
        <taxon>Gunneridae</taxon>
        <taxon>Pentapetalae</taxon>
        <taxon>asterids</taxon>
        <taxon>Ericales</taxon>
        <taxon>Ericaceae</taxon>
        <taxon>Ericoideae</taxon>
        <taxon>Rhodoreae</taxon>
        <taxon>Rhododendron</taxon>
    </lineage>
</organism>
<dbReference type="EMBL" id="CM046398">
    <property type="protein sequence ID" value="KAI8530272.1"/>
    <property type="molecule type" value="Genomic_DNA"/>
</dbReference>
<evidence type="ECO:0000313" key="1">
    <source>
        <dbReference type="EMBL" id="KAI8530272.1"/>
    </source>
</evidence>
<dbReference type="Proteomes" id="UP001062846">
    <property type="component" value="Chromosome 11"/>
</dbReference>
<accession>A0ACC0LNX8</accession>
<proteinExistence type="predicted"/>
<evidence type="ECO:0000313" key="2">
    <source>
        <dbReference type="Proteomes" id="UP001062846"/>
    </source>
</evidence>
<reference evidence="1" key="1">
    <citation type="submission" date="2022-02" db="EMBL/GenBank/DDBJ databases">
        <title>Plant Genome Project.</title>
        <authorList>
            <person name="Zhang R.-G."/>
        </authorList>
    </citation>
    <scope>NUCLEOTIDE SEQUENCE</scope>
    <source>
        <strain evidence="1">AT1</strain>
    </source>
</reference>
<protein>
    <submittedName>
        <fullName evidence="1">Uncharacterized protein</fullName>
    </submittedName>
</protein>
<gene>
    <name evidence="1" type="ORF">RHMOL_Rhmol11G0043600</name>
</gene>
<sequence length="187" mass="21091">MILEQNLSHLSCFTVRRTSPNWNHPQREDQSPVVISKMVGQRNEIGEIRQTMVDLEDQLMQSITNIDGQLKLVVADVQKNMTMMFESIQEISDRLPAKSTPNPESSLARDTPIANPQVAELIAKINKLEESILRTERMGRGEIDMDHLSLFPNAKLPNKFKGMDFAKFDGTIDPKAHLLGYVGSLSM</sequence>
<keyword evidence="2" id="KW-1185">Reference proteome</keyword>
<comment type="caution">
    <text evidence="1">The sequence shown here is derived from an EMBL/GenBank/DDBJ whole genome shotgun (WGS) entry which is preliminary data.</text>
</comment>